<evidence type="ECO:0000256" key="3">
    <source>
        <dbReference type="ARBA" id="ARBA00023157"/>
    </source>
</evidence>
<proteinExistence type="predicted"/>
<evidence type="ECO:0000256" key="4">
    <source>
        <dbReference type="SAM" id="MobiDB-lite"/>
    </source>
</evidence>
<dbReference type="AlphaFoldDB" id="A0A0K1ECK0"/>
<feature type="compositionally biased region" description="Low complexity" evidence="4">
    <location>
        <begin position="64"/>
        <end position="75"/>
    </location>
</feature>
<dbReference type="EMBL" id="CP012159">
    <property type="protein sequence ID" value="AKT38590.1"/>
    <property type="molecule type" value="Genomic_DNA"/>
</dbReference>
<dbReference type="KEGG" id="ccro:CMC5_027370"/>
<dbReference type="Gene3D" id="2.10.25.10">
    <property type="entry name" value="Laminin"/>
    <property type="match status" value="1"/>
</dbReference>
<dbReference type="SMART" id="SM00179">
    <property type="entry name" value="EGF_CA"/>
    <property type="match status" value="1"/>
</dbReference>
<sequence length="228" mass="22552">MLGRALHAASMRPSSTVWLVVAVLHVASCALVSGLSDFEIATSEGDEEGETTAPPGGSDGSGGATSSSTVTTTGGATSGDAGGSTSAAGGSGGTGGETPAPVCGDGILDAGESCDDSNVTPGDGCSIECAVESGYTCSGEPSTCSDIDECALETLTCGINAECVNLLGSAECWCADGYQVDPWTACPAPSPCDDGTYTCPLNHYCEEWQGGYRCCPEGGGGQRVCLEN</sequence>
<dbReference type="PATRIC" id="fig|52.7.peg.3004"/>
<dbReference type="PROSITE" id="PS01186">
    <property type="entry name" value="EGF_2"/>
    <property type="match status" value="1"/>
</dbReference>
<dbReference type="OrthoDB" id="5514547at2"/>
<evidence type="ECO:0000313" key="7">
    <source>
        <dbReference type="Proteomes" id="UP000067626"/>
    </source>
</evidence>
<dbReference type="InterPro" id="IPR001881">
    <property type="entry name" value="EGF-like_Ca-bd_dom"/>
</dbReference>
<dbReference type="InterPro" id="IPR049883">
    <property type="entry name" value="NOTCH1_EGF-like"/>
</dbReference>
<evidence type="ECO:0000313" key="6">
    <source>
        <dbReference type="EMBL" id="AKT38590.1"/>
    </source>
</evidence>
<dbReference type="Proteomes" id="UP000067626">
    <property type="component" value="Chromosome"/>
</dbReference>
<dbReference type="Pfam" id="PF07645">
    <property type="entry name" value="EGF_CA"/>
    <property type="match status" value="1"/>
</dbReference>
<evidence type="ECO:0000256" key="1">
    <source>
        <dbReference type="ARBA" id="ARBA00022729"/>
    </source>
</evidence>
<dbReference type="InterPro" id="IPR000742">
    <property type="entry name" value="EGF"/>
</dbReference>
<protein>
    <recommendedName>
        <fullName evidence="5">EGF-like domain-containing protein</fullName>
    </recommendedName>
</protein>
<dbReference type="CDD" id="cd00054">
    <property type="entry name" value="EGF_CA"/>
    <property type="match status" value="1"/>
</dbReference>
<name>A0A0K1ECK0_CHOCO</name>
<organism evidence="6 7">
    <name type="scientific">Chondromyces crocatus</name>
    <dbReference type="NCBI Taxonomy" id="52"/>
    <lineage>
        <taxon>Bacteria</taxon>
        <taxon>Pseudomonadati</taxon>
        <taxon>Myxococcota</taxon>
        <taxon>Polyangia</taxon>
        <taxon>Polyangiales</taxon>
        <taxon>Polyangiaceae</taxon>
        <taxon>Chondromyces</taxon>
    </lineage>
</organism>
<feature type="domain" description="EGF-like" evidence="5">
    <location>
        <begin position="146"/>
        <end position="187"/>
    </location>
</feature>
<dbReference type="SUPFAM" id="SSF57196">
    <property type="entry name" value="EGF/Laminin"/>
    <property type="match status" value="1"/>
</dbReference>
<keyword evidence="1" id="KW-0732">Signal</keyword>
<keyword evidence="2" id="KW-0677">Repeat</keyword>
<keyword evidence="7" id="KW-1185">Reference proteome</keyword>
<evidence type="ECO:0000256" key="2">
    <source>
        <dbReference type="ARBA" id="ARBA00022737"/>
    </source>
</evidence>
<dbReference type="GO" id="GO:0005509">
    <property type="term" value="F:calcium ion binding"/>
    <property type="evidence" value="ECO:0007669"/>
    <property type="project" value="InterPro"/>
</dbReference>
<dbReference type="STRING" id="52.CMC5_027370"/>
<gene>
    <name evidence="6" type="ORF">CMC5_027370</name>
</gene>
<accession>A0A0K1ECK0</accession>
<reference evidence="6 7" key="1">
    <citation type="submission" date="2015-07" db="EMBL/GenBank/DDBJ databases">
        <title>Genome analysis of myxobacterium Chondromyces crocatus Cm c5 reveals a high potential for natural compound synthesis and the genetic basis for the loss of fruiting body formation.</title>
        <authorList>
            <person name="Zaburannyi N."/>
            <person name="Bunk B."/>
            <person name="Maier J."/>
            <person name="Overmann J."/>
            <person name="Mueller R."/>
        </authorList>
    </citation>
    <scope>NUCLEOTIDE SEQUENCE [LARGE SCALE GENOMIC DNA]</scope>
    <source>
        <strain evidence="6 7">Cm c5</strain>
    </source>
</reference>
<dbReference type="FunFam" id="2.10.25.10:FF:000038">
    <property type="entry name" value="Fibrillin 2"/>
    <property type="match status" value="1"/>
</dbReference>
<evidence type="ECO:0000259" key="5">
    <source>
        <dbReference type="PROSITE" id="PS50026"/>
    </source>
</evidence>
<dbReference type="InterPro" id="IPR011936">
    <property type="entry name" value="Myxo_disulph_rpt"/>
</dbReference>
<dbReference type="NCBIfam" id="TIGR02232">
    <property type="entry name" value="myxo_disulf_rpt"/>
    <property type="match status" value="1"/>
</dbReference>
<keyword evidence="3" id="KW-1015">Disulfide bond</keyword>
<feature type="region of interest" description="Disordered" evidence="4">
    <location>
        <begin position="43"/>
        <end position="102"/>
    </location>
</feature>
<dbReference type="PROSITE" id="PS50026">
    <property type="entry name" value="EGF_3"/>
    <property type="match status" value="1"/>
</dbReference>